<dbReference type="SUPFAM" id="SSF74731">
    <property type="entry name" value="Ribosomal protein L20"/>
    <property type="match status" value="1"/>
</dbReference>
<proteinExistence type="inferred from homology"/>
<keyword evidence="3 7" id="KW-0694">RNA-binding</keyword>
<dbReference type="InterPro" id="IPR035566">
    <property type="entry name" value="Ribosomal_protein_bL20_C"/>
</dbReference>
<keyword evidence="5 7" id="KW-0687">Ribonucleoprotein</keyword>
<dbReference type="EMBL" id="CP021112">
    <property type="protein sequence ID" value="ARP99210.1"/>
    <property type="molecule type" value="Genomic_DNA"/>
</dbReference>
<keyword evidence="10" id="KW-1185">Reference proteome</keyword>
<dbReference type="Pfam" id="PF00453">
    <property type="entry name" value="Ribosomal_L20"/>
    <property type="match status" value="1"/>
</dbReference>
<dbReference type="GO" id="GO:0019843">
    <property type="term" value="F:rRNA binding"/>
    <property type="evidence" value="ECO:0007669"/>
    <property type="project" value="UniProtKB-UniRule"/>
</dbReference>
<evidence type="ECO:0000256" key="3">
    <source>
        <dbReference type="ARBA" id="ARBA00022884"/>
    </source>
</evidence>
<dbReference type="Proteomes" id="UP000194137">
    <property type="component" value="Chromosome"/>
</dbReference>
<dbReference type="Gene3D" id="6.10.160.10">
    <property type="match status" value="1"/>
</dbReference>
<dbReference type="PANTHER" id="PTHR10986">
    <property type="entry name" value="39S RIBOSOMAL PROTEIN L20"/>
    <property type="match status" value="1"/>
</dbReference>
<dbReference type="GO" id="GO:0006412">
    <property type="term" value="P:translation"/>
    <property type="evidence" value="ECO:0007669"/>
    <property type="project" value="InterPro"/>
</dbReference>
<evidence type="ECO:0000256" key="8">
    <source>
        <dbReference type="RuleBase" id="RU000560"/>
    </source>
</evidence>
<name>A0A1W6ZQ27_9HYPH</name>
<dbReference type="STRING" id="1235591.CAK95_09010"/>
<keyword evidence="4 7" id="KW-0689">Ribosomal protein</keyword>
<dbReference type="InterPro" id="IPR005813">
    <property type="entry name" value="Ribosomal_bL20"/>
</dbReference>
<dbReference type="GO" id="GO:0003735">
    <property type="term" value="F:structural constituent of ribosome"/>
    <property type="evidence" value="ECO:0007669"/>
    <property type="project" value="InterPro"/>
</dbReference>
<evidence type="ECO:0000256" key="5">
    <source>
        <dbReference type="ARBA" id="ARBA00023274"/>
    </source>
</evidence>
<evidence type="ECO:0000313" key="9">
    <source>
        <dbReference type="EMBL" id="ARP99210.1"/>
    </source>
</evidence>
<reference evidence="9 10" key="1">
    <citation type="submission" date="2017-05" db="EMBL/GenBank/DDBJ databases">
        <title>Full genome sequence of Pseudorhodoplanes sinuspersici.</title>
        <authorList>
            <person name="Dastgheib S.M.M."/>
            <person name="Shavandi M."/>
            <person name="Tirandaz H."/>
        </authorList>
    </citation>
    <scope>NUCLEOTIDE SEQUENCE [LARGE SCALE GENOMIC DNA]</scope>
    <source>
        <strain evidence="9 10">RIPI110</strain>
    </source>
</reference>
<dbReference type="InterPro" id="IPR049946">
    <property type="entry name" value="RIBOSOMAL_L20_CS"/>
</dbReference>
<evidence type="ECO:0000256" key="1">
    <source>
        <dbReference type="ARBA" id="ARBA00007698"/>
    </source>
</evidence>
<comment type="function">
    <text evidence="7 8">Binds directly to 23S ribosomal RNA and is necessary for the in vitro assembly process of the 50S ribosomal subunit. It is not involved in the protein synthesizing functions of that subunit.</text>
</comment>
<protein>
    <recommendedName>
        <fullName evidence="6 7">Large ribosomal subunit protein bL20</fullName>
    </recommendedName>
</protein>
<dbReference type="OrthoDB" id="9808966at2"/>
<gene>
    <name evidence="7" type="primary">rplT</name>
    <name evidence="9" type="ORF">CAK95_09010</name>
</gene>
<dbReference type="CDD" id="cd07026">
    <property type="entry name" value="Ribosomal_L20"/>
    <property type="match status" value="1"/>
</dbReference>
<dbReference type="RefSeq" id="WP_086087616.1">
    <property type="nucleotide sequence ID" value="NZ_CP021112.1"/>
</dbReference>
<dbReference type="Gene3D" id="1.10.1900.20">
    <property type="entry name" value="Ribosomal protein L20"/>
    <property type="match status" value="1"/>
</dbReference>
<dbReference type="GO" id="GO:0000027">
    <property type="term" value="P:ribosomal large subunit assembly"/>
    <property type="evidence" value="ECO:0007669"/>
    <property type="project" value="UniProtKB-UniRule"/>
</dbReference>
<evidence type="ECO:0000256" key="4">
    <source>
        <dbReference type="ARBA" id="ARBA00022980"/>
    </source>
</evidence>
<dbReference type="GO" id="GO:1990904">
    <property type="term" value="C:ribonucleoprotein complex"/>
    <property type="evidence" value="ECO:0007669"/>
    <property type="project" value="UniProtKB-KW"/>
</dbReference>
<dbReference type="FunFam" id="1.10.1900.20:FF:000001">
    <property type="entry name" value="50S ribosomal protein L20"/>
    <property type="match status" value="1"/>
</dbReference>
<dbReference type="PRINTS" id="PR00062">
    <property type="entry name" value="RIBOSOMALL20"/>
</dbReference>
<evidence type="ECO:0000256" key="6">
    <source>
        <dbReference type="ARBA" id="ARBA00035172"/>
    </source>
</evidence>
<accession>A0A1W6ZQ27</accession>
<evidence type="ECO:0000256" key="2">
    <source>
        <dbReference type="ARBA" id="ARBA00022730"/>
    </source>
</evidence>
<dbReference type="PROSITE" id="PS00937">
    <property type="entry name" value="RIBOSOMAL_L20"/>
    <property type="match status" value="1"/>
</dbReference>
<dbReference type="GO" id="GO:0005840">
    <property type="term" value="C:ribosome"/>
    <property type="evidence" value="ECO:0007669"/>
    <property type="project" value="UniProtKB-KW"/>
</dbReference>
<organism evidence="9 10">
    <name type="scientific">Pseudorhodoplanes sinuspersici</name>
    <dbReference type="NCBI Taxonomy" id="1235591"/>
    <lineage>
        <taxon>Bacteria</taxon>
        <taxon>Pseudomonadati</taxon>
        <taxon>Pseudomonadota</taxon>
        <taxon>Alphaproteobacteria</taxon>
        <taxon>Hyphomicrobiales</taxon>
        <taxon>Pseudorhodoplanes</taxon>
    </lineage>
</organism>
<dbReference type="NCBIfam" id="TIGR01032">
    <property type="entry name" value="rplT_bact"/>
    <property type="match status" value="1"/>
</dbReference>
<keyword evidence="2 7" id="KW-0699">rRNA-binding</keyword>
<evidence type="ECO:0000256" key="7">
    <source>
        <dbReference type="HAMAP-Rule" id="MF_00382"/>
    </source>
</evidence>
<comment type="similarity">
    <text evidence="1 7 8">Belongs to the bacterial ribosomal protein bL20 family.</text>
</comment>
<dbReference type="AlphaFoldDB" id="A0A1W6ZQ27"/>
<sequence>MARVKRGVTAHAKHKKVLKAAKGFYGRRKNTIRIAKQAVEKANQYAFRDRKRRKRTFRALWIQRLNAAVRPFGLNYSQFIDGLNKSGLEIDRKVLSDLAIREPAAFQVIVEKVKAALPAAA</sequence>
<evidence type="ECO:0000313" key="10">
    <source>
        <dbReference type="Proteomes" id="UP000194137"/>
    </source>
</evidence>
<dbReference type="KEGG" id="psin:CAK95_09010"/>
<dbReference type="HAMAP" id="MF_00382">
    <property type="entry name" value="Ribosomal_bL20"/>
    <property type="match status" value="1"/>
</dbReference>